<evidence type="ECO:0000313" key="3">
    <source>
        <dbReference type="EMBL" id="ALA97695.1"/>
    </source>
</evidence>
<dbReference type="Proteomes" id="UP000062963">
    <property type="component" value="Chromosome"/>
</dbReference>
<dbReference type="PATRIC" id="fig|273035.7.peg.982"/>
<keyword evidence="1" id="KW-1133">Transmembrane helix</keyword>
<feature type="transmembrane region" description="Helical" evidence="1">
    <location>
        <begin position="223"/>
        <end position="244"/>
    </location>
</feature>
<dbReference type="SUPFAM" id="SSF48317">
    <property type="entry name" value="Acid phosphatase/Vanadium-dependent haloperoxidase"/>
    <property type="match status" value="1"/>
</dbReference>
<organism evidence="3 4">
    <name type="scientific">Spiroplasma kunkelii CR2-3x</name>
    <dbReference type="NCBI Taxonomy" id="273035"/>
    <lineage>
        <taxon>Bacteria</taxon>
        <taxon>Bacillati</taxon>
        <taxon>Mycoplasmatota</taxon>
        <taxon>Mollicutes</taxon>
        <taxon>Entomoplasmatales</taxon>
        <taxon>Spiroplasmataceae</taxon>
        <taxon>Spiroplasma</taxon>
    </lineage>
</organism>
<feature type="transmembrane region" description="Helical" evidence="1">
    <location>
        <begin position="343"/>
        <end position="363"/>
    </location>
</feature>
<dbReference type="AlphaFoldDB" id="A0A0K2JGH5"/>
<keyword evidence="1" id="KW-0812">Transmembrane</keyword>
<dbReference type="KEGG" id="skn:SKUN_00805"/>
<feature type="transmembrane region" description="Helical" evidence="1">
    <location>
        <begin position="52"/>
        <end position="75"/>
    </location>
</feature>
<dbReference type="Gene3D" id="1.20.144.10">
    <property type="entry name" value="Phosphatidic acid phosphatase type 2/haloperoxidase"/>
    <property type="match status" value="1"/>
</dbReference>
<evidence type="ECO:0000259" key="2">
    <source>
        <dbReference type="Pfam" id="PF01569"/>
    </source>
</evidence>
<feature type="transmembrane region" description="Helical" evidence="1">
    <location>
        <begin position="132"/>
        <end position="157"/>
    </location>
</feature>
<feature type="domain" description="Phosphatidic acid phosphatase type 2/haloperoxidase" evidence="2">
    <location>
        <begin position="223"/>
        <end position="387"/>
    </location>
</feature>
<keyword evidence="1" id="KW-0472">Membrane</keyword>
<dbReference type="Pfam" id="PF01569">
    <property type="entry name" value="PAP2"/>
    <property type="match status" value="1"/>
</dbReference>
<evidence type="ECO:0000313" key="4">
    <source>
        <dbReference type="Proteomes" id="UP000062963"/>
    </source>
</evidence>
<dbReference type="STRING" id="273035.SKUN_00805"/>
<reference evidence="3 4" key="1">
    <citation type="journal article" date="2015" name="Genome Announc.">
        <title>Complete Genome Sequence of Spiroplasma kunkelii Strain CR2-3x, Causal Agent of Corn Stunt Disease in Zea mays L.</title>
        <authorList>
            <person name="Davis R.E."/>
            <person name="Shao J."/>
            <person name="Dally E.L."/>
            <person name="Zhao Y."/>
            <person name="Gasparich G.E."/>
            <person name="Gaynor B.J."/>
            <person name="Athey J.C."/>
            <person name="Harrison N.A."/>
            <person name="Donofrio N."/>
        </authorList>
    </citation>
    <scope>NUCLEOTIDE SEQUENCE [LARGE SCALE GENOMIC DNA]</scope>
    <source>
        <strain evidence="3 4">CR2-3x</strain>
    </source>
</reference>
<dbReference type="InterPro" id="IPR000326">
    <property type="entry name" value="PAP2/HPO"/>
</dbReference>
<dbReference type="InterPro" id="IPR036938">
    <property type="entry name" value="PAP2/HPO_sf"/>
</dbReference>
<accession>A0A0K2JGH5</accession>
<protein>
    <recommendedName>
        <fullName evidence="2">Phosphatidic acid phosphatase type 2/haloperoxidase domain-containing protein</fullName>
    </recommendedName>
</protein>
<dbReference type="EMBL" id="CP010899">
    <property type="protein sequence ID" value="ALA97695.1"/>
    <property type="molecule type" value="Genomic_DNA"/>
</dbReference>
<feature type="transmembrane region" description="Helical" evidence="1">
    <location>
        <begin position="6"/>
        <end position="23"/>
    </location>
</feature>
<keyword evidence="4" id="KW-1185">Reference proteome</keyword>
<sequence length="458" mass="54402">MFYLKKFFYLSSFCFLLWYNYFMKMWNFTRDTKQKFYVDGSSFMNKDSKNKFVFKILKIIALTVVITLFIVGSIWDRQIAKEIGDLNDNGVVSWLSLFWDKLAYTMTVPFMFAGIGILLESLNIKYKSKFKFLGIIIIIVYALFIILFTLIISWIIYQQLTFSAFGGKGRDYWFGLDRTSTIVAMTIQISIEVILMGGIAWFLRVKFSKRDDLLTNNYWIDALKIFVVFALFGITFDPLLKIFFGRPYWVHVDYQYVIDHLPDSWTKKPTNVINAEYLDWWQIQGFKAEYWAFLLRKVGEGTHHWSNKAFPSGHMNSSSMPVYGFLLYFMNEKRKQKITCWKWFIFGFFIANIAMMAFMQILSRTHYLTDLMFSLIILLIFFQLVAYATDHVIYKVLSLIWNKQNKRYSMVKLNNGQKTILLLDIDGVLWIVAKVITAKINKSKKYKYWHRDNIIYKK</sequence>
<feature type="transmembrane region" description="Helical" evidence="1">
    <location>
        <begin position="102"/>
        <end position="120"/>
    </location>
</feature>
<feature type="transmembrane region" description="Helical" evidence="1">
    <location>
        <begin position="182"/>
        <end position="203"/>
    </location>
</feature>
<feature type="transmembrane region" description="Helical" evidence="1">
    <location>
        <begin position="375"/>
        <end position="397"/>
    </location>
</feature>
<name>A0A0K2JGH5_SPIKU</name>
<evidence type="ECO:0000256" key="1">
    <source>
        <dbReference type="SAM" id="Phobius"/>
    </source>
</evidence>
<proteinExistence type="predicted"/>
<gene>
    <name evidence="3" type="ORF">SKUN_00805</name>
</gene>